<dbReference type="AlphaFoldDB" id="A0A1R4HHG7"/>
<gene>
    <name evidence="1" type="ORF">CRENPOLYSF2_670010</name>
</gene>
<evidence type="ECO:0000313" key="1">
    <source>
        <dbReference type="EMBL" id="SJM95663.1"/>
    </source>
</evidence>
<dbReference type="Proteomes" id="UP000195442">
    <property type="component" value="Unassembled WGS sequence"/>
</dbReference>
<dbReference type="InterPro" id="IPR038573">
    <property type="entry name" value="BrnT_sf"/>
</dbReference>
<name>A0A1R4HHG7_9GAMM</name>
<dbReference type="InterPro" id="IPR007460">
    <property type="entry name" value="BrnT_toxin"/>
</dbReference>
<sequence>MQFTCNSIKNEINIRDRCLPLLAAQVMFNSDMVVREDTRKAYPERRFIGYNTIDGRLMVVVFCIPADDHIHIISFRKANRREQTKFENQSF</sequence>
<accession>A0A1R4HHG7</accession>
<organism evidence="1 2">
    <name type="scientific">Crenothrix polyspora</name>
    <dbReference type="NCBI Taxonomy" id="360316"/>
    <lineage>
        <taxon>Bacteria</taxon>
        <taxon>Pseudomonadati</taxon>
        <taxon>Pseudomonadota</taxon>
        <taxon>Gammaproteobacteria</taxon>
        <taxon>Methylococcales</taxon>
        <taxon>Crenotrichaceae</taxon>
        <taxon>Crenothrix</taxon>
    </lineage>
</organism>
<dbReference type="RefSeq" id="WP_087148327.1">
    <property type="nucleotide sequence ID" value="NZ_FUKJ01000432.1"/>
</dbReference>
<dbReference type="Pfam" id="PF04365">
    <property type="entry name" value="BrnT_toxin"/>
    <property type="match status" value="1"/>
</dbReference>
<reference evidence="2" key="1">
    <citation type="submission" date="2017-02" db="EMBL/GenBank/DDBJ databases">
        <authorList>
            <person name="Daims H."/>
        </authorList>
    </citation>
    <scope>NUCLEOTIDE SEQUENCE [LARGE SCALE GENOMIC DNA]</scope>
</reference>
<keyword evidence="2" id="KW-1185">Reference proteome</keyword>
<proteinExistence type="predicted"/>
<dbReference type="Gene3D" id="3.10.450.530">
    <property type="entry name" value="Ribonuclease toxin, BrnT, of type II toxin-antitoxin system"/>
    <property type="match status" value="1"/>
</dbReference>
<dbReference type="OrthoDB" id="9802417at2"/>
<protein>
    <recommendedName>
        <fullName evidence="3">BrnT family toxin</fullName>
    </recommendedName>
</protein>
<dbReference type="EMBL" id="FUKJ01000432">
    <property type="protein sequence ID" value="SJM95663.1"/>
    <property type="molecule type" value="Genomic_DNA"/>
</dbReference>
<evidence type="ECO:0008006" key="3">
    <source>
        <dbReference type="Google" id="ProtNLM"/>
    </source>
</evidence>
<evidence type="ECO:0000313" key="2">
    <source>
        <dbReference type="Proteomes" id="UP000195442"/>
    </source>
</evidence>